<dbReference type="NCBIfam" id="NF033814">
    <property type="entry name" value="copper_CopC"/>
    <property type="match status" value="1"/>
</dbReference>
<dbReference type="Proteomes" id="UP000244892">
    <property type="component" value="Chromosome"/>
</dbReference>
<dbReference type="InterPro" id="IPR014756">
    <property type="entry name" value="Ig_E-set"/>
</dbReference>
<evidence type="ECO:0000256" key="7">
    <source>
        <dbReference type="SAM" id="SignalP"/>
    </source>
</evidence>
<dbReference type="GO" id="GO:0006825">
    <property type="term" value="P:copper ion transport"/>
    <property type="evidence" value="ECO:0007669"/>
    <property type="project" value="InterPro"/>
</dbReference>
<evidence type="ECO:0000256" key="5">
    <source>
        <dbReference type="ARBA" id="ARBA00022764"/>
    </source>
</evidence>
<dbReference type="EMBL" id="CP029210">
    <property type="protein sequence ID" value="AWI53451.1"/>
    <property type="molecule type" value="Genomic_DNA"/>
</dbReference>
<dbReference type="AlphaFoldDB" id="A0A2U8FQV3"/>
<organism evidence="9 10">
    <name type="scientific">Aquabacterium olei</name>
    <dbReference type="NCBI Taxonomy" id="1296669"/>
    <lineage>
        <taxon>Bacteria</taxon>
        <taxon>Pseudomonadati</taxon>
        <taxon>Pseudomonadota</taxon>
        <taxon>Betaproteobacteria</taxon>
        <taxon>Burkholderiales</taxon>
        <taxon>Aquabacterium</taxon>
    </lineage>
</organism>
<name>A0A2U8FQV3_9BURK</name>
<feature type="chain" id="PRO_5016144778" evidence="7">
    <location>
        <begin position="27"/>
        <end position="129"/>
    </location>
</feature>
<dbReference type="InterPro" id="IPR007348">
    <property type="entry name" value="CopC_dom"/>
</dbReference>
<sequence>MTLSSLFSKATLAFASALFATTAAFAHPALLSSTPADKSQGPAPAKIELKFSETLTTQFSGANLIMTGMPGMPNHGAMKINASVAGASDGKTMVITPASPLAAGDYRVEWRAVSSDTHPVKGSFTFQVK</sequence>
<dbReference type="Gene3D" id="2.60.40.1220">
    <property type="match status" value="1"/>
</dbReference>
<evidence type="ECO:0000313" key="9">
    <source>
        <dbReference type="EMBL" id="AWI53451.1"/>
    </source>
</evidence>
<evidence type="ECO:0000256" key="6">
    <source>
        <dbReference type="ARBA" id="ARBA00023008"/>
    </source>
</evidence>
<protein>
    <submittedName>
        <fullName evidence="9">Copper resistance protein CopC</fullName>
    </submittedName>
</protein>
<keyword evidence="3" id="KW-0479">Metal-binding</keyword>
<dbReference type="PANTHER" id="PTHR34820:SF4">
    <property type="entry name" value="INNER MEMBRANE PROTEIN YEBZ"/>
    <property type="match status" value="1"/>
</dbReference>
<keyword evidence="10" id="KW-1185">Reference proteome</keyword>
<keyword evidence="4 7" id="KW-0732">Signal</keyword>
<evidence type="ECO:0000256" key="2">
    <source>
        <dbReference type="ARBA" id="ARBA00010509"/>
    </source>
</evidence>
<accession>A0A2U8FQV3</accession>
<evidence type="ECO:0000256" key="1">
    <source>
        <dbReference type="ARBA" id="ARBA00004418"/>
    </source>
</evidence>
<feature type="signal peptide" evidence="7">
    <location>
        <begin position="1"/>
        <end position="26"/>
    </location>
</feature>
<evidence type="ECO:0000259" key="8">
    <source>
        <dbReference type="Pfam" id="PF04234"/>
    </source>
</evidence>
<dbReference type="PANTHER" id="PTHR34820">
    <property type="entry name" value="INNER MEMBRANE PROTEIN YEBZ"/>
    <property type="match status" value="1"/>
</dbReference>
<evidence type="ECO:0000313" key="10">
    <source>
        <dbReference type="Proteomes" id="UP000244892"/>
    </source>
</evidence>
<keyword evidence="5" id="KW-0574">Periplasm</keyword>
<comment type="subcellular location">
    <subcellularLocation>
        <location evidence="1">Periplasm</location>
    </subcellularLocation>
</comment>
<gene>
    <name evidence="9" type="ORF">DEH84_08440</name>
</gene>
<dbReference type="InterPro" id="IPR014755">
    <property type="entry name" value="Cu-Rt/internalin_Ig-like"/>
</dbReference>
<reference evidence="9 10" key="1">
    <citation type="submission" date="2018-05" db="EMBL/GenBank/DDBJ databases">
        <title>complete genome sequence of Aquabacterium olei NBRC 110486.</title>
        <authorList>
            <person name="Tang B."/>
            <person name="Chang J."/>
            <person name="Zhang L."/>
            <person name="Yang H."/>
        </authorList>
    </citation>
    <scope>NUCLEOTIDE SEQUENCE [LARGE SCALE GENOMIC DNA]</scope>
    <source>
        <strain evidence="9 10">NBRC 110486</strain>
    </source>
</reference>
<proteinExistence type="inferred from homology"/>
<dbReference type="GO" id="GO:0005507">
    <property type="term" value="F:copper ion binding"/>
    <property type="evidence" value="ECO:0007669"/>
    <property type="project" value="InterPro"/>
</dbReference>
<dbReference type="KEGG" id="aon:DEH84_08440"/>
<dbReference type="GO" id="GO:0046688">
    <property type="term" value="P:response to copper ion"/>
    <property type="evidence" value="ECO:0007669"/>
    <property type="project" value="InterPro"/>
</dbReference>
<dbReference type="OrthoDB" id="9796814at2"/>
<feature type="domain" description="CopC" evidence="8">
    <location>
        <begin position="27"/>
        <end position="128"/>
    </location>
</feature>
<dbReference type="RefSeq" id="WP_109036452.1">
    <property type="nucleotide sequence ID" value="NZ_CP029210.1"/>
</dbReference>
<dbReference type="GO" id="GO:0042597">
    <property type="term" value="C:periplasmic space"/>
    <property type="evidence" value="ECO:0007669"/>
    <property type="project" value="UniProtKB-SubCell"/>
</dbReference>
<dbReference type="InterPro" id="IPR032694">
    <property type="entry name" value="CopC/D"/>
</dbReference>
<comment type="similarity">
    <text evidence="2">Belongs to the CopC family.</text>
</comment>
<evidence type="ECO:0000256" key="3">
    <source>
        <dbReference type="ARBA" id="ARBA00022723"/>
    </source>
</evidence>
<dbReference type="GO" id="GO:0005886">
    <property type="term" value="C:plasma membrane"/>
    <property type="evidence" value="ECO:0007669"/>
    <property type="project" value="TreeGrafter"/>
</dbReference>
<dbReference type="InterPro" id="IPR047685">
    <property type="entry name" value="CopC-like"/>
</dbReference>
<dbReference type="SUPFAM" id="SSF81296">
    <property type="entry name" value="E set domains"/>
    <property type="match status" value="1"/>
</dbReference>
<evidence type="ECO:0000256" key="4">
    <source>
        <dbReference type="ARBA" id="ARBA00022729"/>
    </source>
</evidence>
<keyword evidence="6" id="KW-0186">Copper</keyword>
<dbReference type="Pfam" id="PF04234">
    <property type="entry name" value="CopC"/>
    <property type="match status" value="1"/>
</dbReference>